<evidence type="ECO:0000259" key="1">
    <source>
        <dbReference type="Pfam" id="PF01048"/>
    </source>
</evidence>
<gene>
    <name evidence="2" type="ORF">RB614_28375</name>
</gene>
<comment type="caution">
    <text evidence="2">The sequence shown here is derived from an EMBL/GenBank/DDBJ whole genome shotgun (WGS) entry which is preliminary data.</text>
</comment>
<dbReference type="EMBL" id="JAVHUY010000030">
    <property type="protein sequence ID" value="MDQ7908451.1"/>
    <property type="molecule type" value="Genomic_DNA"/>
</dbReference>
<organism evidence="2 3">
    <name type="scientific">Phytohabitans maris</name>
    <dbReference type="NCBI Taxonomy" id="3071409"/>
    <lineage>
        <taxon>Bacteria</taxon>
        <taxon>Bacillati</taxon>
        <taxon>Actinomycetota</taxon>
        <taxon>Actinomycetes</taxon>
        <taxon>Micromonosporales</taxon>
        <taxon>Micromonosporaceae</taxon>
    </lineage>
</organism>
<evidence type="ECO:0000313" key="3">
    <source>
        <dbReference type="Proteomes" id="UP001230908"/>
    </source>
</evidence>
<sequence>MSRDLTTAEFLRSRREAYSHDESRYPTYFTDASARLSWSYPRWQKKDGSTKSLESYLRQWTEMPLPAGPYLPSALAAQKPVREALAQREGKAITYALFVPKLGDLADSPQAQYTIRRRISTGFTDDYLRHGEGTIATGIQDLQVFDELSTDFPFYDVRLLGELAGVIGLNGLTDHLATDLVPWVEYLAARNSAAMQLLAGTVRWILAALYARELARKTRPSDDAFKFYSRQPVRGRMVSRIREAAHVAERLTPPPRGQPPEEAAQRAQARLLWLADRLGELDPLTKAYLDESRRLISMPNVDVVLVTVNDIETDELTAALEGAGYRARIEMGPVNTYWVYGPVGNAVVAHVRSGMGSTGQGGSTLTTIDAIRDLHPGAVLGVGVAFGIDSGQQPIGQLLLSERLTEYERAKIGVDTSGQTIVLQRGASTEASPRLVGRFRDARLSGLGIEVQAGEILSGEKLIDNPGFKSALIERFPEAIGGEMEGAGVQAASGREGTEWLVVKAVCDYAQEKDVDRAARQKLAASQAARAVLRVLEQGGLKRKSA</sequence>
<dbReference type="Proteomes" id="UP001230908">
    <property type="component" value="Unassembled WGS sequence"/>
</dbReference>
<proteinExistence type="predicted"/>
<accession>A0ABU0ZP19</accession>
<dbReference type="PANTHER" id="PTHR46832:SF1">
    <property type="entry name" value="5'-METHYLTHIOADENOSINE_S-ADENOSYLHOMOCYSTEINE NUCLEOSIDASE"/>
    <property type="match status" value="1"/>
</dbReference>
<dbReference type="RefSeq" id="WP_308715714.1">
    <property type="nucleotide sequence ID" value="NZ_JAVHUY010000030.1"/>
</dbReference>
<dbReference type="PANTHER" id="PTHR46832">
    <property type="entry name" value="5'-METHYLTHIOADENOSINE/S-ADENOSYLHOMOCYSTEINE NUCLEOSIDASE"/>
    <property type="match status" value="1"/>
</dbReference>
<feature type="domain" description="Nucleoside phosphorylase" evidence="1">
    <location>
        <begin position="330"/>
        <end position="536"/>
    </location>
</feature>
<dbReference type="Gene3D" id="3.40.50.1580">
    <property type="entry name" value="Nucleoside phosphorylase domain"/>
    <property type="match status" value="1"/>
</dbReference>
<reference evidence="2 3" key="1">
    <citation type="submission" date="2023-08" db="EMBL/GenBank/DDBJ databases">
        <title>Phytohabitans sansha sp. nov., isolated from marine sediment.</title>
        <authorList>
            <person name="Zhao Y."/>
            <person name="Yi K."/>
        </authorList>
    </citation>
    <scope>NUCLEOTIDE SEQUENCE [LARGE SCALE GENOMIC DNA]</scope>
    <source>
        <strain evidence="2 3">ZYX-F-186</strain>
    </source>
</reference>
<keyword evidence="3" id="KW-1185">Reference proteome</keyword>
<dbReference type="InterPro" id="IPR035994">
    <property type="entry name" value="Nucleoside_phosphorylase_sf"/>
</dbReference>
<dbReference type="Pfam" id="PF01048">
    <property type="entry name" value="PNP_UDP_1"/>
    <property type="match status" value="1"/>
</dbReference>
<dbReference type="InterPro" id="IPR000845">
    <property type="entry name" value="Nucleoside_phosphorylase_d"/>
</dbReference>
<protein>
    <recommendedName>
        <fullName evidence="1">Nucleoside phosphorylase domain-containing protein</fullName>
    </recommendedName>
</protein>
<dbReference type="SUPFAM" id="SSF53167">
    <property type="entry name" value="Purine and uridine phosphorylases"/>
    <property type="match status" value="1"/>
</dbReference>
<name>A0ABU0ZP19_9ACTN</name>
<evidence type="ECO:0000313" key="2">
    <source>
        <dbReference type="EMBL" id="MDQ7908451.1"/>
    </source>
</evidence>